<feature type="transmembrane region" description="Helical" evidence="1">
    <location>
        <begin position="6"/>
        <end position="25"/>
    </location>
</feature>
<organism evidence="2 3">
    <name type="scientific">Candidatus Doudnabacteria bacterium RIFCSPHIGHO2_01_FULL_46_14</name>
    <dbReference type="NCBI Taxonomy" id="1817824"/>
    <lineage>
        <taxon>Bacteria</taxon>
        <taxon>Candidatus Doudnaibacteriota</taxon>
    </lineage>
</organism>
<dbReference type="EMBL" id="MFEK01000007">
    <property type="protein sequence ID" value="OGE79129.1"/>
    <property type="molecule type" value="Genomic_DNA"/>
</dbReference>
<dbReference type="SUPFAM" id="SSF82171">
    <property type="entry name" value="DPP6 N-terminal domain-like"/>
    <property type="match status" value="1"/>
</dbReference>
<accession>A0A1F5NN75</accession>
<keyword evidence="1" id="KW-0472">Membrane</keyword>
<name>A0A1F5NN75_9BACT</name>
<reference evidence="2 3" key="1">
    <citation type="journal article" date="2016" name="Nat. Commun.">
        <title>Thousands of microbial genomes shed light on interconnected biogeochemical processes in an aquifer system.</title>
        <authorList>
            <person name="Anantharaman K."/>
            <person name="Brown C.T."/>
            <person name="Hug L.A."/>
            <person name="Sharon I."/>
            <person name="Castelle C.J."/>
            <person name="Probst A.J."/>
            <person name="Thomas B.C."/>
            <person name="Singh A."/>
            <person name="Wilkins M.J."/>
            <person name="Karaoz U."/>
            <person name="Brodie E.L."/>
            <person name="Williams K.H."/>
            <person name="Hubbard S.S."/>
            <person name="Banfield J.F."/>
        </authorList>
    </citation>
    <scope>NUCLEOTIDE SEQUENCE [LARGE SCALE GENOMIC DNA]</scope>
</reference>
<sequence>MRKIFIITTVILTILLILSLGFLYIRRNRDTVPVPAPENTVSDENPAQKILAQEVVSAVPSFNGERVWYLTLDGKILSVNLESGAREEFILPETIKNPSDVQWQEKGSDFIVAQNIDGHLRYTYVRASDKQLSQYPDNIREPVILAGDARIAYDWVIGDNHELKISDINSSNFAKIGDLFRSDYRLVAHPRKLELVMFANATTSPLIHVDLAASTFSNIADNGRYENTRFSPDGSKLLVSENKAGVLVFWFYDFATKQRKDFSIASTDFAIWSRDSGGVIFATNGLLKEENTRTGDVKDWGSFPGGPVRDAFLHPFKDILFYIDGAGNLYSLELSP</sequence>
<protein>
    <recommendedName>
        <fullName evidence="4">Dipeptidylpeptidase IV N-terminal domain-containing protein</fullName>
    </recommendedName>
</protein>
<evidence type="ECO:0008006" key="4">
    <source>
        <dbReference type="Google" id="ProtNLM"/>
    </source>
</evidence>
<evidence type="ECO:0000313" key="3">
    <source>
        <dbReference type="Proteomes" id="UP000176864"/>
    </source>
</evidence>
<dbReference type="AlphaFoldDB" id="A0A1F5NN75"/>
<keyword evidence="1" id="KW-0812">Transmembrane</keyword>
<gene>
    <name evidence="2" type="ORF">A2751_05830</name>
</gene>
<keyword evidence="1" id="KW-1133">Transmembrane helix</keyword>
<proteinExistence type="predicted"/>
<dbReference type="Proteomes" id="UP000176864">
    <property type="component" value="Unassembled WGS sequence"/>
</dbReference>
<evidence type="ECO:0000313" key="2">
    <source>
        <dbReference type="EMBL" id="OGE79129.1"/>
    </source>
</evidence>
<comment type="caution">
    <text evidence="2">The sequence shown here is derived from an EMBL/GenBank/DDBJ whole genome shotgun (WGS) entry which is preliminary data.</text>
</comment>
<evidence type="ECO:0000256" key="1">
    <source>
        <dbReference type="SAM" id="Phobius"/>
    </source>
</evidence>